<keyword evidence="4" id="KW-0067">ATP-binding</keyword>
<comment type="caution">
    <text evidence="8">The sequence shown here is derived from an EMBL/GenBank/DDBJ whole genome shotgun (WGS) entry which is preliminary data.</text>
</comment>
<dbReference type="PANTHER" id="PTHR32309">
    <property type="entry name" value="TYROSINE-PROTEIN KINASE"/>
    <property type="match status" value="1"/>
</dbReference>
<evidence type="ECO:0000256" key="6">
    <source>
        <dbReference type="SAM" id="MobiDB-lite"/>
    </source>
</evidence>
<evidence type="ECO:0000313" key="8">
    <source>
        <dbReference type="EMBL" id="MCV2886052.1"/>
    </source>
</evidence>
<feature type="region of interest" description="Disordered" evidence="6">
    <location>
        <begin position="1"/>
        <end position="39"/>
    </location>
</feature>
<dbReference type="InterPro" id="IPR005702">
    <property type="entry name" value="Wzc-like_C"/>
</dbReference>
<proteinExistence type="predicted"/>
<dbReference type="PANTHER" id="PTHR32309:SF31">
    <property type="entry name" value="CAPSULAR EXOPOLYSACCHARIDE FAMILY"/>
    <property type="match status" value="1"/>
</dbReference>
<organism evidence="8 9">
    <name type="scientific">Fluctibacter corallii</name>
    <dbReference type="NCBI Taxonomy" id="2984329"/>
    <lineage>
        <taxon>Bacteria</taxon>
        <taxon>Pseudomonadati</taxon>
        <taxon>Pseudomonadota</taxon>
        <taxon>Gammaproteobacteria</taxon>
        <taxon>Alteromonadales</taxon>
        <taxon>Alteromonadaceae</taxon>
        <taxon>Fluctibacter</taxon>
    </lineage>
</organism>
<evidence type="ECO:0000256" key="2">
    <source>
        <dbReference type="ARBA" id="ARBA00022741"/>
    </source>
</evidence>
<feature type="compositionally biased region" description="Basic and acidic residues" evidence="6">
    <location>
        <begin position="8"/>
        <end position="26"/>
    </location>
</feature>
<dbReference type="Proteomes" id="UP001652504">
    <property type="component" value="Unassembled WGS sequence"/>
</dbReference>
<dbReference type="SUPFAM" id="SSF52540">
    <property type="entry name" value="P-loop containing nucleoside triphosphate hydrolases"/>
    <property type="match status" value="1"/>
</dbReference>
<keyword evidence="2" id="KW-0547">Nucleotide-binding</keyword>
<gene>
    <name evidence="8" type="ORF">OE749_15265</name>
</gene>
<dbReference type="NCBIfam" id="TIGR03018">
    <property type="entry name" value="pepcterm_TyrKin"/>
    <property type="match status" value="1"/>
</dbReference>
<evidence type="ECO:0000256" key="4">
    <source>
        <dbReference type="ARBA" id="ARBA00022840"/>
    </source>
</evidence>
<reference evidence="8 9" key="1">
    <citation type="submission" date="2022-10" db="EMBL/GenBank/DDBJ databases">
        <title>Aestuariibacter sp. AA17 isolated from Montipora capitata coral fragment.</title>
        <authorList>
            <person name="Emsley S.A."/>
            <person name="Pfannmuller K.M."/>
            <person name="Loughran R.M."/>
            <person name="Shlafstein M."/>
            <person name="Papke E."/>
            <person name="Saw J.H."/>
            <person name="Ushijima B."/>
            <person name="Videau P."/>
        </authorList>
    </citation>
    <scope>NUCLEOTIDE SEQUENCE [LARGE SCALE GENOMIC DNA]</scope>
    <source>
        <strain evidence="8 9">AA17</strain>
    </source>
</reference>
<dbReference type="Gene3D" id="3.40.50.300">
    <property type="entry name" value="P-loop containing nucleotide triphosphate hydrolases"/>
    <property type="match status" value="1"/>
</dbReference>
<evidence type="ECO:0000259" key="7">
    <source>
        <dbReference type="Pfam" id="PF13614"/>
    </source>
</evidence>
<evidence type="ECO:0000256" key="5">
    <source>
        <dbReference type="ARBA" id="ARBA00023137"/>
    </source>
</evidence>
<feature type="domain" description="AAA" evidence="7">
    <location>
        <begin position="117"/>
        <end position="276"/>
    </location>
</feature>
<evidence type="ECO:0000256" key="1">
    <source>
        <dbReference type="ARBA" id="ARBA00022679"/>
    </source>
</evidence>
<accession>A0ABT3ABT6</accession>
<dbReference type="InterPro" id="IPR025669">
    <property type="entry name" value="AAA_dom"/>
</dbReference>
<keyword evidence="1" id="KW-0808">Transferase</keyword>
<name>A0ABT3ABT6_9ALTE</name>
<dbReference type="InterPro" id="IPR027417">
    <property type="entry name" value="P-loop_NTPase"/>
</dbReference>
<feature type="compositionally biased region" description="Polar residues" evidence="6">
    <location>
        <begin position="30"/>
        <end position="39"/>
    </location>
</feature>
<dbReference type="CDD" id="cd05387">
    <property type="entry name" value="BY-kinase"/>
    <property type="match status" value="1"/>
</dbReference>
<sequence>MVSTIEKALQKQREQAEKQARDKAQAAEEQPQSSVEAQAETCLQSNDVETTQADAVTSVSNSTSTPKTNFIDLEHTKSEGFVSGQDRNAINEEFRAVKRKVLNNAFGPLAKTLDNSNIIMVTSPNPGEGKTFTAINLALSIALEQDKTVLLVDADVLRPNVMRTIKQPFGNGLMEYLLGEVDDLSEVIYHTSLDKLKIIPAGKGHHLSTELLASTKMLDTVNEFSTRYSDRVVIFDTPPLLGINETAVLANLAGQALIVVQEGKTSLTKLSKAVEQLNPEMAKGFIMNKVTKNSSDDISYGYYYSQQ</sequence>
<dbReference type="EMBL" id="JAOWKX010000008">
    <property type="protein sequence ID" value="MCV2886052.1"/>
    <property type="molecule type" value="Genomic_DNA"/>
</dbReference>
<dbReference type="Pfam" id="PF13614">
    <property type="entry name" value="AAA_31"/>
    <property type="match status" value="1"/>
</dbReference>
<keyword evidence="3" id="KW-0418">Kinase</keyword>
<keyword evidence="5" id="KW-0829">Tyrosine-protein kinase</keyword>
<evidence type="ECO:0000313" key="9">
    <source>
        <dbReference type="Proteomes" id="UP001652504"/>
    </source>
</evidence>
<keyword evidence="9" id="KW-1185">Reference proteome</keyword>
<dbReference type="InterPro" id="IPR050445">
    <property type="entry name" value="Bact_polysacc_biosynth/exp"/>
</dbReference>
<evidence type="ECO:0000256" key="3">
    <source>
        <dbReference type="ARBA" id="ARBA00022777"/>
    </source>
</evidence>
<protein>
    <submittedName>
        <fullName evidence="8">XrtA-associated tyrosine autokinase</fullName>
    </submittedName>
</protein>